<feature type="region of interest" description="Disordered" evidence="1">
    <location>
        <begin position="235"/>
        <end position="280"/>
    </location>
</feature>
<protein>
    <submittedName>
        <fullName evidence="2">Uncharacterized protein</fullName>
    </submittedName>
</protein>
<evidence type="ECO:0000256" key="1">
    <source>
        <dbReference type="SAM" id="MobiDB-lite"/>
    </source>
</evidence>
<feature type="region of interest" description="Disordered" evidence="1">
    <location>
        <begin position="45"/>
        <end position="78"/>
    </location>
</feature>
<dbReference type="AlphaFoldDB" id="A0A1D3D9G2"/>
<name>A0A1D3D9G2_9EIME</name>
<feature type="compositionally biased region" description="Basic residues" evidence="1">
    <location>
        <begin position="47"/>
        <end position="56"/>
    </location>
</feature>
<dbReference type="InParanoid" id="A0A1D3D9G2"/>
<dbReference type="VEuPathDB" id="ToxoDB:LOC34620477"/>
<keyword evidence="3" id="KW-1185">Reference proteome</keyword>
<gene>
    <name evidence="2" type="ORF">cyc_03854</name>
</gene>
<sequence>MAFCCCRVLARVTDTAQTAPEADDNIRDDHPFSPAFIPPKIVSAKKAGGKGKRPLPKRTPFPGTAVASVEAAKDESSGRKADLALLQSSLQKSRASIGQRWQEAWKSADSSMLSGESDLDELGSLSSSALHSSLSSSRDSKHPLGESEGGEVPRSLTTSGDRRDIMQLLEKEVSESVASTPESTKGSLNLTASDFIADLKADFAQDDSSYLQAAVPIGSSIPRPFQQMKLNLFQGGERAGGSPSPLSTESSAASFVGARLPSRETSAPGEFDEDLGLSEEEDREALLARERKSRDMRTASGRKAFQAAEGEEEGFAPRVQEPRRKTVVVKRPLKPSDMAVEARLEEDACLEDFDRREMTDRIIYEYTTDPLTPQLEKLRDERVRLAEWAKRVGAQRLAAGAEGQERTTGVLASVLLRGKICTAACENRRVGKADDGIGRQQGGRRRGKKTWDPHFSRVLVQRAIRPPLVRHLPPQTDLAGTFPATDAEYPLNVDFSPRGEGIEQRMLQRALLPSTKVWQLEQRNKRLQRQTAKQREHLILLQAALRKKAAAEHPATSASEKRTDSFGAKEGDHLPLQSRTLELQMYEQQCVYLGAQLDEEHDFARAYKEQLDKTLFKNIALKKRHANAVAAIKHHKALQ</sequence>
<reference evidence="2 3" key="1">
    <citation type="journal article" date="2016" name="BMC Genomics">
        <title>Comparative genomics reveals Cyclospora cayetanensis possesses coccidia-like metabolism and invasion components but unique surface antigens.</title>
        <authorList>
            <person name="Liu S."/>
            <person name="Wang L."/>
            <person name="Zheng H."/>
            <person name="Xu Z."/>
            <person name="Roellig D.M."/>
            <person name="Li N."/>
            <person name="Frace M.A."/>
            <person name="Tang K."/>
            <person name="Arrowood M.J."/>
            <person name="Moss D.M."/>
            <person name="Zhang L."/>
            <person name="Feng Y."/>
            <person name="Xiao L."/>
        </authorList>
    </citation>
    <scope>NUCLEOTIDE SEQUENCE [LARGE SCALE GENOMIC DNA]</scope>
    <source>
        <strain evidence="2 3">CHN_HEN01</strain>
    </source>
</reference>
<feature type="region of interest" description="Disordered" evidence="1">
    <location>
        <begin position="130"/>
        <end position="161"/>
    </location>
</feature>
<feature type="compositionally biased region" description="Basic and acidic residues" evidence="1">
    <location>
        <begin position="559"/>
        <end position="569"/>
    </location>
</feature>
<comment type="caution">
    <text evidence="2">The sequence shown here is derived from an EMBL/GenBank/DDBJ whole genome shotgun (WGS) entry which is preliminary data.</text>
</comment>
<dbReference type="Proteomes" id="UP000095192">
    <property type="component" value="Unassembled WGS sequence"/>
</dbReference>
<evidence type="ECO:0000313" key="2">
    <source>
        <dbReference type="EMBL" id="OEH80079.1"/>
    </source>
</evidence>
<proteinExistence type="predicted"/>
<feature type="compositionally biased region" description="Polar residues" evidence="1">
    <location>
        <begin position="244"/>
        <end position="253"/>
    </location>
</feature>
<dbReference type="EMBL" id="JROU02000195">
    <property type="protein sequence ID" value="OEH80079.1"/>
    <property type="molecule type" value="Genomic_DNA"/>
</dbReference>
<organism evidence="2 3">
    <name type="scientific">Cyclospora cayetanensis</name>
    <dbReference type="NCBI Taxonomy" id="88456"/>
    <lineage>
        <taxon>Eukaryota</taxon>
        <taxon>Sar</taxon>
        <taxon>Alveolata</taxon>
        <taxon>Apicomplexa</taxon>
        <taxon>Conoidasida</taxon>
        <taxon>Coccidia</taxon>
        <taxon>Eucoccidiorida</taxon>
        <taxon>Eimeriorina</taxon>
        <taxon>Eimeriidae</taxon>
        <taxon>Cyclospora</taxon>
    </lineage>
</organism>
<accession>A0A1D3D9G2</accession>
<feature type="compositionally biased region" description="Acidic residues" evidence="1">
    <location>
        <begin position="270"/>
        <end position="280"/>
    </location>
</feature>
<evidence type="ECO:0000313" key="3">
    <source>
        <dbReference type="Proteomes" id="UP000095192"/>
    </source>
</evidence>
<feature type="region of interest" description="Disordered" evidence="1">
    <location>
        <begin position="550"/>
        <end position="569"/>
    </location>
</feature>
<dbReference type="VEuPathDB" id="ToxoDB:cyc_03854"/>